<evidence type="ECO:0000256" key="2">
    <source>
        <dbReference type="ARBA" id="ARBA00023054"/>
    </source>
</evidence>
<dbReference type="Proteomes" id="UP000019335">
    <property type="component" value="Chromosome 12"/>
</dbReference>
<protein>
    <submittedName>
        <fullName evidence="4">Chromatin modifying protein 5</fullName>
    </submittedName>
</protein>
<dbReference type="GO" id="GO:0032511">
    <property type="term" value="P:late endosome to vacuole transport via multivesicular body sorting pathway"/>
    <property type="evidence" value="ECO:0007669"/>
    <property type="project" value="TreeGrafter"/>
</dbReference>
<dbReference type="Pfam" id="PF03357">
    <property type="entry name" value="Snf7"/>
    <property type="match status" value="1"/>
</dbReference>
<proteinExistence type="inferred from homology"/>
<sequence>MNRIFGQKKVQAPAPSLGDASGKIDGRLKGLDDKIKALDDELRKFQGLIKRSSGATQANHKRRAIDVLKRKKMYEQQRDQLAAQSFNVDQTNFALESVKDTITTVDAMKGAHKALKVEAKKVKIDDIEDLTDDLADMMEDMNEINDALGRNYGVSDEIDEADLDAELAGLEDELEGLGETEGKGRGRGEREGREGEGASLGRRGMVDGPGVWGTGNIAIRVADSAGGAPPAKAPVLSS</sequence>
<comment type="similarity">
    <text evidence="1">Belongs to the SNF7 family.</text>
</comment>
<feature type="region of interest" description="Disordered" evidence="3">
    <location>
        <begin position="172"/>
        <end position="207"/>
    </location>
</feature>
<comment type="caution">
    <text evidence="4">The sequence shown here is derived from an EMBL/GenBank/DDBJ whole genome shotgun (WGS) entry which is preliminary data.</text>
</comment>
<dbReference type="PANTHER" id="PTHR22761">
    <property type="entry name" value="CHARGED MULTIVESICULAR BODY PROTEIN"/>
    <property type="match status" value="1"/>
</dbReference>
<organism evidence="4 5">
    <name type="scientific">Nannochloropsis gaditana</name>
    <dbReference type="NCBI Taxonomy" id="72520"/>
    <lineage>
        <taxon>Eukaryota</taxon>
        <taxon>Sar</taxon>
        <taxon>Stramenopiles</taxon>
        <taxon>Ochrophyta</taxon>
        <taxon>Eustigmatophyceae</taxon>
        <taxon>Eustigmatales</taxon>
        <taxon>Monodopsidaceae</taxon>
        <taxon>Nannochloropsis</taxon>
    </lineage>
</organism>
<dbReference type="GO" id="GO:0005771">
    <property type="term" value="C:multivesicular body"/>
    <property type="evidence" value="ECO:0007669"/>
    <property type="project" value="TreeGrafter"/>
</dbReference>
<name>W7TMW4_9STRA</name>
<dbReference type="Gene3D" id="6.10.250.1710">
    <property type="match status" value="1"/>
</dbReference>
<evidence type="ECO:0000313" key="4">
    <source>
        <dbReference type="EMBL" id="EWM24858.1"/>
    </source>
</evidence>
<dbReference type="Gene3D" id="1.10.287.1060">
    <property type="entry name" value="ESAT-6-like"/>
    <property type="match status" value="1"/>
</dbReference>
<dbReference type="AlphaFoldDB" id="W7TMW4"/>
<dbReference type="EMBL" id="AZIL01001087">
    <property type="protein sequence ID" value="EWM24858.1"/>
    <property type="molecule type" value="Genomic_DNA"/>
</dbReference>
<keyword evidence="5" id="KW-1185">Reference proteome</keyword>
<feature type="region of interest" description="Disordered" evidence="3">
    <location>
        <begin position="1"/>
        <end position="23"/>
    </location>
</feature>
<dbReference type="InterPro" id="IPR005024">
    <property type="entry name" value="Snf7_fam"/>
</dbReference>
<evidence type="ECO:0000256" key="1">
    <source>
        <dbReference type="ARBA" id="ARBA00006190"/>
    </source>
</evidence>
<keyword evidence="2" id="KW-0175">Coiled coil</keyword>
<dbReference type="GO" id="GO:0006900">
    <property type="term" value="P:vesicle budding from membrane"/>
    <property type="evidence" value="ECO:0007669"/>
    <property type="project" value="TreeGrafter"/>
</dbReference>
<feature type="compositionally biased region" description="Basic and acidic residues" evidence="3">
    <location>
        <begin position="180"/>
        <end position="196"/>
    </location>
</feature>
<dbReference type="PANTHER" id="PTHR22761:SF12">
    <property type="entry name" value="CHARGED MULTIVESICULAR BODY PROTEIN 5"/>
    <property type="match status" value="1"/>
</dbReference>
<reference evidence="4 5" key="1">
    <citation type="journal article" date="2014" name="Mol. Plant">
        <title>Chromosome Scale Genome Assembly and Transcriptome Profiling of Nannochloropsis gaditana in Nitrogen Depletion.</title>
        <authorList>
            <person name="Corteggiani Carpinelli E."/>
            <person name="Telatin A."/>
            <person name="Vitulo N."/>
            <person name="Forcato C."/>
            <person name="D'Angelo M."/>
            <person name="Schiavon R."/>
            <person name="Vezzi A."/>
            <person name="Giacometti G.M."/>
            <person name="Morosinotto T."/>
            <person name="Valle G."/>
        </authorList>
    </citation>
    <scope>NUCLEOTIDE SEQUENCE [LARGE SCALE GENOMIC DNA]</scope>
    <source>
        <strain evidence="4 5">B-31</strain>
    </source>
</reference>
<evidence type="ECO:0000313" key="5">
    <source>
        <dbReference type="Proteomes" id="UP000019335"/>
    </source>
</evidence>
<accession>W7TMW4</accession>
<gene>
    <name evidence="4" type="ORF">Naga_100381g2</name>
</gene>
<evidence type="ECO:0000256" key="3">
    <source>
        <dbReference type="SAM" id="MobiDB-lite"/>
    </source>
</evidence>
<dbReference type="OrthoDB" id="3973241at2759"/>